<protein>
    <submittedName>
        <fullName evidence="2">Uncharacterized protein</fullName>
    </submittedName>
</protein>
<feature type="compositionally biased region" description="Acidic residues" evidence="1">
    <location>
        <begin position="12"/>
        <end position="24"/>
    </location>
</feature>
<dbReference type="AlphaFoldDB" id="A0AAW0WFV7"/>
<evidence type="ECO:0000313" key="2">
    <source>
        <dbReference type="EMBL" id="KAK8730922.1"/>
    </source>
</evidence>
<evidence type="ECO:0000313" key="3">
    <source>
        <dbReference type="Proteomes" id="UP001445076"/>
    </source>
</evidence>
<feature type="compositionally biased region" description="Basic and acidic residues" evidence="1">
    <location>
        <begin position="1"/>
        <end position="11"/>
    </location>
</feature>
<keyword evidence="3" id="KW-1185">Reference proteome</keyword>
<name>A0AAW0WFV7_CHEQU</name>
<gene>
    <name evidence="2" type="ORF">OTU49_007703</name>
</gene>
<organism evidence="2 3">
    <name type="scientific">Cherax quadricarinatus</name>
    <name type="common">Australian red claw crayfish</name>
    <dbReference type="NCBI Taxonomy" id="27406"/>
    <lineage>
        <taxon>Eukaryota</taxon>
        <taxon>Metazoa</taxon>
        <taxon>Ecdysozoa</taxon>
        <taxon>Arthropoda</taxon>
        <taxon>Crustacea</taxon>
        <taxon>Multicrustacea</taxon>
        <taxon>Malacostraca</taxon>
        <taxon>Eumalacostraca</taxon>
        <taxon>Eucarida</taxon>
        <taxon>Decapoda</taxon>
        <taxon>Pleocyemata</taxon>
        <taxon>Astacidea</taxon>
        <taxon>Parastacoidea</taxon>
        <taxon>Parastacidae</taxon>
        <taxon>Cherax</taxon>
    </lineage>
</organism>
<evidence type="ECO:0000256" key="1">
    <source>
        <dbReference type="SAM" id="MobiDB-lite"/>
    </source>
</evidence>
<dbReference type="EMBL" id="JARKIK010000062">
    <property type="protein sequence ID" value="KAK8730922.1"/>
    <property type="molecule type" value="Genomic_DNA"/>
</dbReference>
<accession>A0AAW0WFV7</accession>
<proteinExistence type="predicted"/>
<dbReference type="Proteomes" id="UP001445076">
    <property type="component" value="Unassembled WGS sequence"/>
</dbReference>
<feature type="region of interest" description="Disordered" evidence="1">
    <location>
        <begin position="1"/>
        <end position="26"/>
    </location>
</feature>
<comment type="caution">
    <text evidence="2">The sequence shown here is derived from an EMBL/GenBank/DDBJ whole genome shotgun (WGS) entry which is preliminary data.</text>
</comment>
<feature type="region of interest" description="Disordered" evidence="1">
    <location>
        <begin position="62"/>
        <end position="103"/>
    </location>
</feature>
<reference evidence="2 3" key="1">
    <citation type="journal article" date="2024" name="BMC Genomics">
        <title>Genome assembly of redclaw crayfish (Cherax quadricarinatus) provides insights into its immune adaptation and hypoxia tolerance.</title>
        <authorList>
            <person name="Liu Z."/>
            <person name="Zheng J."/>
            <person name="Li H."/>
            <person name="Fang K."/>
            <person name="Wang S."/>
            <person name="He J."/>
            <person name="Zhou D."/>
            <person name="Weng S."/>
            <person name="Chi M."/>
            <person name="Gu Z."/>
            <person name="He J."/>
            <person name="Li F."/>
            <person name="Wang M."/>
        </authorList>
    </citation>
    <scope>NUCLEOTIDE SEQUENCE [LARGE SCALE GENOMIC DNA]</scope>
    <source>
        <strain evidence="2">ZL_2023a</strain>
    </source>
</reference>
<sequence length="103" mass="12409">MLGVIRDSRPESDEELEDFSDMQDLDPQCMVGEDVSPEEALEILHQEAYRCMLREKEEEEREAQLEKEREAQLEKERKEREAQLEKEREAKLEEERKAQLKMR</sequence>